<reference evidence="2 3" key="1">
    <citation type="submission" date="2019-02" db="EMBL/GenBank/DDBJ databases">
        <title>Deep-cultivation of Planctomycetes and their phenomic and genomic characterization uncovers novel biology.</title>
        <authorList>
            <person name="Wiegand S."/>
            <person name="Jogler M."/>
            <person name="Boedeker C."/>
            <person name="Pinto D."/>
            <person name="Vollmers J."/>
            <person name="Rivas-Marin E."/>
            <person name="Kohn T."/>
            <person name="Peeters S.H."/>
            <person name="Heuer A."/>
            <person name="Rast P."/>
            <person name="Oberbeckmann S."/>
            <person name="Bunk B."/>
            <person name="Jeske O."/>
            <person name="Meyerdierks A."/>
            <person name="Storesund J.E."/>
            <person name="Kallscheuer N."/>
            <person name="Luecker S."/>
            <person name="Lage O.M."/>
            <person name="Pohl T."/>
            <person name="Merkel B.J."/>
            <person name="Hornburger P."/>
            <person name="Mueller R.-W."/>
            <person name="Bruemmer F."/>
            <person name="Labrenz M."/>
            <person name="Spormann A.M."/>
            <person name="Op den Camp H."/>
            <person name="Overmann J."/>
            <person name="Amann R."/>
            <person name="Jetten M.S.M."/>
            <person name="Mascher T."/>
            <person name="Medema M.H."/>
            <person name="Devos D.P."/>
            <person name="Kaster A.-K."/>
            <person name="Ovreas L."/>
            <person name="Rohde M."/>
            <person name="Galperin M.Y."/>
            <person name="Jogler C."/>
        </authorList>
    </citation>
    <scope>NUCLEOTIDE SEQUENCE [LARGE SCALE GENOMIC DNA]</scope>
    <source>
        <strain evidence="2 3">Pla110</strain>
    </source>
</reference>
<feature type="domain" description="Sialidase" evidence="1">
    <location>
        <begin position="90"/>
        <end position="372"/>
    </location>
</feature>
<proteinExistence type="predicted"/>
<keyword evidence="3" id="KW-1185">Reference proteome</keyword>
<sequence length="395" mass="44316">MRMTSNCIVLVFVTLLGTLPASLFGEESKPQASLNVEHRIAAIESGRFHGWPANNGVWQWGNDILVGYTQGDFEVKDGHNISGRQDSLLSFSDDGGETWEMIDPENFLDDENKLFLGKGKTKLTEPIDFTHPGFALRIFATGYHGNDDPTGGFFYSYDKGRTWNGPYEFTGLVEHSELKGNQLNPRTDYLVQNGNHVLIVISAREGSRGKARMGVIESTDGGLTFDFVAWITPEDPDFNAIMSQTVQLSDKEFVFSYRKIYRDSDKLSTVETYKSTDGCQTWNVLSTVKVMPTHSNPPALVALQDGRLCCIYGDRQVGEIRGRYSSDQGETWGPEFIIRDDFMALESDPDSQGRINTDCGYPRMVQRPDGKLVAMYYWATAEHPEQHIAVSIWTP</sequence>
<dbReference type="SUPFAM" id="SSF50939">
    <property type="entry name" value="Sialidases"/>
    <property type="match status" value="1"/>
</dbReference>
<evidence type="ECO:0000259" key="1">
    <source>
        <dbReference type="Pfam" id="PF13088"/>
    </source>
</evidence>
<dbReference type="EMBL" id="CP036281">
    <property type="protein sequence ID" value="QDU80942.1"/>
    <property type="molecule type" value="Genomic_DNA"/>
</dbReference>
<dbReference type="PANTHER" id="PTHR43752">
    <property type="entry name" value="BNR/ASP-BOX REPEAT FAMILY PROTEIN"/>
    <property type="match status" value="1"/>
</dbReference>
<accession>A0A518CNZ2</accession>
<gene>
    <name evidence="2" type="ORF">Pla110_26780</name>
</gene>
<dbReference type="KEGG" id="plon:Pla110_26780"/>
<dbReference type="Proteomes" id="UP000317178">
    <property type="component" value="Chromosome"/>
</dbReference>
<dbReference type="RefSeq" id="WP_144996170.1">
    <property type="nucleotide sequence ID" value="NZ_CP036281.1"/>
</dbReference>
<dbReference type="Pfam" id="PF13088">
    <property type="entry name" value="BNR_2"/>
    <property type="match status" value="1"/>
</dbReference>
<dbReference type="InterPro" id="IPR036278">
    <property type="entry name" value="Sialidase_sf"/>
</dbReference>
<dbReference type="OrthoDB" id="249930at2"/>
<dbReference type="PANTHER" id="PTHR43752:SF2">
    <property type="entry name" value="BNR_ASP-BOX REPEAT FAMILY PROTEIN"/>
    <property type="match status" value="1"/>
</dbReference>
<dbReference type="Gene3D" id="2.120.10.10">
    <property type="match status" value="1"/>
</dbReference>
<evidence type="ECO:0000313" key="3">
    <source>
        <dbReference type="Proteomes" id="UP000317178"/>
    </source>
</evidence>
<evidence type="ECO:0000313" key="2">
    <source>
        <dbReference type="EMBL" id="QDU80942.1"/>
    </source>
</evidence>
<dbReference type="AlphaFoldDB" id="A0A518CNZ2"/>
<dbReference type="CDD" id="cd15482">
    <property type="entry name" value="Sialidase_non-viral"/>
    <property type="match status" value="1"/>
</dbReference>
<dbReference type="InterPro" id="IPR011040">
    <property type="entry name" value="Sialidase"/>
</dbReference>
<protein>
    <submittedName>
        <fullName evidence="2">BNR/Asp-box repeat protein</fullName>
    </submittedName>
</protein>
<organism evidence="2 3">
    <name type="scientific">Polystyrenella longa</name>
    <dbReference type="NCBI Taxonomy" id="2528007"/>
    <lineage>
        <taxon>Bacteria</taxon>
        <taxon>Pseudomonadati</taxon>
        <taxon>Planctomycetota</taxon>
        <taxon>Planctomycetia</taxon>
        <taxon>Planctomycetales</taxon>
        <taxon>Planctomycetaceae</taxon>
        <taxon>Polystyrenella</taxon>
    </lineage>
</organism>
<name>A0A518CNZ2_9PLAN</name>